<evidence type="ECO:0000256" key="1">
    <source>
        <dbReference type="ARBA" id="ARBA00010716"/>
    </source>
</evidence>
<dbReference type="InterPro" id="IPR006680">
    <property type="entry name" value="Amidohydro-rel"/>
</dbReference>
<keyword evidence="8" id="KW-1185">Reference proteome</keyword>
<protein>
    <submittedName>
        <fullName evidence="7">N-acetylglucosamine-6-phosphate deacetylase</fullName>
        <ecNumber evidence="7">3.5.1.25</ecNumber>
    </submittedName>
</protein>
<dbReference type="InterPro" id="IPR003764">
    <property type="entry name" value="GlcNAc_6-P_deAcase"/>
</dbReference>
<dbReference type="Gene3D" id="2.30.40.10">
    <property type="entry name" value="Urease, subunit C, domain 1"/>
    <property type="match status" value="1"/>
</dbReference>
<reference evidence="8" key="1">
    <citation type="journal article" date="2019" name="Int. J. Syst. Evol. Microbiol.">
        <title>The Global Catalogue of Microorganisms (GCM) 10K type strain sequencing project: providing services to taxonomists for standard genome sequencing and annotation.</title>
        <authorList>
            <consortium name="The Broad Institute Genomics Platform"/>
            <consortium name="The Broad Institute Genome Sequencing Center for Infectious Disease"/>
            <person name="Wu L."/>
            <person name="Ma J."/>
        </authorList>
    </citation>
    <scope>NUCLEOTIDE SEQUENCE [LARGE SCALE GENOMIC DNA]</scope>
    <source>
        <strain evidence="8">KCTC 13193</strain>
    </source>
</reference>
<keyword evidence="2" id="KW-0479">Metal-binding</keyword>
<dbReference type="PIRSF" id="PIRSF038994">
    <property type="entry name" value="NagA"/>
    <property type="match status" value="1"/>
</dbReference>
<evidence type="ECO:0000256" key="3">
    <source>
        <dbReference type="ARBA" id="ARBA00022801"/>
    </source>
</evidence>
<proteinExistence type="inferred from homology"/>
<dbReference type="CDD" id="cd00854">
    <property type="entry name" value="NagA"/>
    <property type="match status" value="1"/>
</dbReference>
<comment type="similarity">
    <text evidence="1 5">Belongs to the metallo-dependent hydrolases superfamily. NagA family.</text>
</comment>
<dbReference type="RefSeq" id="WP_390306043.1">
    <property type="nucleotide sequence ID" value="NZ_JBHRRZ010000016.1"/>
</dbReference>
<dbReference type="EC" id="3.5.1.25" evidence="7"/>
<organism evidence="7 8">
    <name type="scientific">Virgibacillus sediminis</name>
    <dbReference type="NCBI Taxonomy" id="202260"/>
    <lineage>
        <taxon>Bacteria</taxon>
        <taxon>Bacillati</taxon>
        <taxon>Bacillota</taxon>
        <taxon>Bacilli</taxon>
        <taxon>Bacillales</taxon>
        <taxon>Bacillaceae</taxon>
        <taxon>Virgibacillus</taxon>
    </lineage>
</organism>
<dbReference type="GO" id="GO:0008448">
    <property type="term" value="F:N-acetylglucosamine-6-phosphate deacetylase activity"/>
    <property type="evidence" value="ECO:0007669"/>
    <property type="project" value="UniProtKB-EC"/>
</dbReference>
<keyword evidence="3 5" id="KW-0378">Hydrolase</keyword>
<dbReference type="SUPFAM" id="SSF51556">
    <property type="entry name" value="Metallo-dependent hydrolases"/>
    <property type="match status" value="1"/>
</dbReference>
<evidence type="ECO:0000313" key="8">
    <source>
        <dbReference type="Proteomes" id="UP001595387"/>
    </source>
</evidence>
<evidence type="ECO:0000256" key="5">
    <source>
        <dbReference type="PIRNR" id="PIRNR038994"/>
    </source>
</evidence>
<dbReference type="SUPFAM" id="SSF51338">
    <property type="entry name" value="Composite domain of metallo-dependent hydrolases"/>
    <property type="match status" value="1"/>
</dbReference>
<evidence type="ECO:0000256" key="2">
    <source>
        <dbReference type="ARBA" id="ARBA00022723"/>
    </source>
</evidence>
<evidence type="ECO:0000256" key="4">
    <source>
        <dbReference type="ARBA" id="ARBA00023277"/>
    </source>
</evidence>
<dbReference type="Pfam" id="PF01979">
    <property type="entry name" value="Amidohydro_1"/>
    <property type="match status" value="1"/>
</dbReference>
<accession>A0ABV7A6K7</accession>
<dbReference type="InterPro" id="IPR032466">
    <property type="entry name" value="Metal_Hydrolase"/>
</dbReference>
<keyword evidence="4 5" id="KW-0119">Carbohydrate metabolism</keyword>
<sequence length="387" mass="41693">MKRIIMNTTLYLEKETITGSVLINEGEIETIYRKGLPEVDEEMEIIDGTGLYTIPGFVDGHIHGANGADTMDATEEALDSIGSLLPKEGTTSYLATTITQSSESIEKALMNVAQYNNKPGIAEVIGVHLEGPYVEKSKAGAQPVQYIKEPDVEQFNRWQDISGGLIRTVTMAPEHDPDGTFIGTLASQGINVSAGHTEAGFLDIKKAVDHGVRQLTHLCNAMNGIHHRDIGAVGAAFQLDSLRAELIADGIHVAPEMLQLIYSTMGSDRIILITDSMRAKGLPAGDYELGGQTANVTSDRAVLEDGTLAGSMLKMKDGARNMLTLAGVSLEDVVKMASVNPAKQLDVFDRKGSIAEGKDADLVLVDKNFNIHYTFCRGELAYKGEEA</sequence>
<comment type="caution">
    <text evidence="7">The sequence shown here is derived from an EMBL/GenBank/DDBJ whole genome shotgun (WGS) entry which is preliminary data.</text>
</comment>
<dbReference type="NCBIfam" id="TIGR00221">
    <property type="entry name" value="nagA"/>
    <property type="match status" value="1"/>
</dbReference>
<feature type="domain" description="Amidohydrolase-related" evidence="6">
    <location>
        <begin position="54"/>
        <end position="380"/>
    </location>
</feature>
<name>A0ABV7A6K7_9BACI</name>
<evidence type="ECO:0000313" key="7">
    <source>
        <dbReference type="EMBL" id="MFC2948727.1"/>
    </source>
</evidence>
<dbReference type="Proteomes" id="UP001595387">
    <property type="component" value="Unassembled WGS sequence"/>
</dbReference>
<dbReference type="InterPro" id="IPR011059">
    <property type="entry name" value="Metal-dep_hydrolase_composite"/>
</dbReference>
<dbReference type="EMBL" id="JBHRRZ010000016">
    <property type="protein sequence ID" value="MFC2948727.1"/>
    <property type="molecule type" value="Genomic_DNA"/>
</dbReference>
<dbReference type="Gene3D" id="3.20.20.140">
    <property type="entry name" value="Metal-dependent hydrolases"/>
    <property type="match status" value="1"/>
</dbReference>
<gene>
    <name evidence="7" type="primary">nagA</name>
    <name evidence="7" type="ORF">ACFODW_10300</name>
</gene>
<evidence type="ECO:0000259" key="6">
    <source>
        <dbReference type="Pfam" id="PF01979"/>
    </source>
</evidence>
<dbReference type="PANTHER" id="PTHR11113:SF14">
    <property type="entry name" value="N-ACETYLGLUCOSAMINE-6-PHOSPHATE DEACETYLASE"/>
    <property type="match status" value="1"/>
</dbReference>
<dbReference type="PANTHER" id="PTHR11113">
    <property type="entry name" value="N-ACETYLGLUCOSAMINE-6-PHOSPHATE DEACETYLASE"/>
    <property type="match status" value="1"/>
</dbReference>